<proteinExistence type="predicted"/>
<comment type="caution">
    <text evidence="1">The sequence shown here is derived from an EMBL/GenBank/DDBJ whole genome shotgun (WGS) entry which is preliminary data.</text>
</comment>
<gene>
    <name evidence="1" type="ORF">B0I18_102156</name>
</gene>
<reference evidence="1 2" key="1">
    <citation type="submission" date="2018-03" db="EMBL/GenBank/DDBJ databases">
        <title>Genomic Encyclopedia of Type Strains, Phase III (KMG-III): the genomes of soil and plant-associated and newly described type strains.</title>
        <authorList>
            <person name="Whitman W."/>
        </authorList>
    </citation>
    <scope>NUCLEOTIDE SEQUENCE [LARGE SCALE GENOMIC DNA]</scope>
    <source>
        <strain evidence="1 2">CGMCC 1.12700</strain>
    </source>
</reference>
<evidence type="ECO:0000313" key="2">
    <source>
        <dbReference type="Proteomes" id="UP000240572"/>
    </source>
</evidence>
<sequence>MKDQMTKIEELWDNVRATKLQLIRSTRFLLLALEEADINNPGDWELEHQIAVVSRRFEALQEEMVDDLAFIKKEVSSGYSILQKALKDMKTQLEKEMKIFEVEGNNADRLLDLNFRIQEIENSIGRQ</sequence>
<dbReference type="AlphaFoldDB" id="A0A2P8D7H7"/>
<name>A0A2P8D7H7_9BACT</name>
<dbReference type="EMBL" id="PYGD01000002">
    <property type="protein sequence ID" value="PSK93186.1"/>
    <property type="molecule type" value="Genomic_DNA"/>
</dbReference>
<organism evidence="1 2">
    <name type="scientific">Taibaiella chishuiensis</name>
    <dbReference type="NCBI Taxonomy" id="1434707"/>
    <lineage>
        <taxon>Bacteria</taxon>
        <taxon>Pseudomonadati</taxon>
        <taxon>Bacteroidota</taxon>
        <taxon>Chitinophagia</taxon>
        <taxon>Chitinophagales</taxon>
        <taxon>Chitinophagaceae</taxon>
        <taxon>Taibaiella</taxon>
    </lineage>
</organism>
<evidence type="ECO:0000313" key="1">
    <source>
        <dbReference type="EMBL" id="PSK93186.1"/>
    </source>
</evidence>
<protein>
    <submittedName>
        <fullName evidence="1">Uncharacterized protein</fullName>
    </submittedName>
</protein>
<dbReference type="RefSeq" id="WP_106522211.1">
    <property type="nucleotide sequence ID" value="NZ_PYGD01000002.1"/>
</dbReference>
<dbReference type="Proteomes" id="UP000240572">
    <property type="component" value="Unassembled WGS sequence"/>
</dbReference>
<accession>A0A2P8D7H7</accession>
<keyword evidence="2" id="KW-1185">Reference proteome</keyword>